<feature type="compositionally biased region" description="Basic residues" evidence="7">
    <location>
        <begin position="1"/>
        <end position="15"/>
    </location>
</feature>
<evidence type="ECO:0000256" key="7">
    <source>
        <dbReference type="SAM" id="MobiDB-lite"/>
    </source>
</evidence>
<dbReference type="Gene3D" id="2.130.10.10">
    <property type="entry name" value="YVTN repeat-like/Quinoprotein amine dehydrogenase"/>
    <property type="match status" value="1"/>
</dbReference>
<feature type="region of interest" description="Disordered" evidence="7">
    <location>
        <begin position="147"/>
        <end position="171"/>
    </location>
</feature>
<dbReference type="OrthoDB" id="2161379at2759"/>
<gene>
    <name evidence="9" type="ORF">KQP761_LOCUS170</name>
    <name evidence="10" type="ORF">MBJ925_LOCUS14487</name>
</gene>
<evidence type="ECO:0000256" key="4">
    <source>
        <dbReference type="ARBA" id="ARBA00023242"/>
    </source>
</evidence>
<evidence type="ECO:0000256" key="3">
    <source>
        <dbReference type="ARBA" id="ARBA00022737"/>
    </source>
</evidence>
<dbReference type="Proteomes" id="UP000663834">
    <property type="component" value="Unassembled WGS sequence"/>
</dbReference>
<feature type="repeat" description="WD" evidence="6">
    <location>
        <begin position="283"/>
        <end position="318"/>
    </location>
</feature>
<dbReference type="InterPro" id="IPR036322">
    <property type="entry name" value="WD40_repeat_dom_sf"/>
</dbReference>
<dbReference type="SMART" id="SM00320">
    <property type="entry name" value="WD40"/>
    <property type="match status" value="5"/>
</dbReference>
<evidence type="ECO:0000256" key="6">
    <source>
        <dbReference type="PROSITE-ProRule" id="PRU00221"/>
    </source>
</evidence>
<comment type="caution">
    <text evidence="9">The sequence shown here is derived from an EMBL/GenBank/DDBJ whole genome shotgun (WGS) entry which is preliminary data.</text>
</comment>
<dbReference type="PROSITE" id="PS50294">
    <property type="entry name" value="WD_REPEATS_REGION"/>
    <property type="match status" value="3"/>
</dbReference>
<dbReference type="SUPFAM" id="SSF50978">
    <property type="entry name" value="WD40 repeat-like"/>
    <property type="match status" value="1"/>
</dbReference>
<accession>A0A814WWC6</accession>
<dbReference type="GO" id="GO:0042254">
    <property type="term" value="P:ribosome biogenesis"/>
    <property type="evidence" value="ECO:0007669"/>
    <property type="project" value="TreeGrafter"/>
</dbReference>
<protein>
    <recommendedName>
        <fullName evidence="5">Glutamate-rich WD repeat-containing protein 1</fullName>
    </recommendedName>
</protein>
<evidence type="ECO:0000259" key="8">
    <source>
        <dbReference type="Pfam" id="PF12265"/>
    </source>
</evidence>
<evidence type="ECO:0000313" key="11">
    <source>
        <dbReference type="Proteomes" id="UP000663834"/>
    </source>
</evidence>
<dbReference type="InterPro" id="IPR001680">
    <property type="entry name" value="WD40_rpt"/>
</dbReference>
<dbReference type="PANTHER" id="PTHR45903">
    <property type="entry name" value="GLUTAMATE-RICH WD REPEAT-CONTAINING PROTEIN 1"/>
    <property type="match status" value="1"/>
</dbReference>
<dbReference type="PROSITE" id="PS50082">
    <property type="entry name" value="WD_REPEATS_2"/>
    <property type="match status" value="4"/>
</dbReference>
<dbReference type="PANTHER" id="PTHR45903:SF1">
    <property type="entry name" value="GLUTAMATE-RICH WD REPEAT-CONTAINING PROTEIN 1"/>
    <property type="match status" value="1"/>
</dbReference>
<dbReference type="EMBL" id="CAJNRE010006747">
    <property type="protein sequence ID" value="CAF2058690.1"/>
    <property type="molecule type" value="Genomic_DNA"/>
</dbReference>
<dbReference type="InterPro" id="IPR022052">
    <property type="entry name" value="Histone-bd_RBBP4-like_N"/>
</dbReference>
<feature type="compositionally biased region" description="Acidic residues" evidence="7">
    <location>
        <begin position="151"/>
        <end position="165"/>
    </location>
</feature>
<organism evidence="9 11">
    <name type="scientific">Rotaria magnacalcarata</name>
    <dbReference type="NCBI Taxonomy" id="392030"/>
    <lineage>
        <taxon>Eukaryota</taxon>
        <taxon>Metazoa</taxon>
        <taxon>Spiralia</taxon>
        <taxon>Gnathifera</taxon>
        <taxon>Rotifera</taxon>
        <taxon>Eurotatoria</taxon>
        <taxon>Bdelloidea</taxon>
        <taxon>Philodinida</taxon>
        <taxon>Philodinidae</taxon>
        <taxon>Rotaria</taxon>
    </lineage>
</organism>
<dbReference type="InterPro" id="IPR051972">
    <property type="entry name" value="Glutamate-rich_WD_repeat"/>
</dbReference>
<feature type="repeat" description="WD" evidence="6">
    <location>
        <begin position="237"/>
        <end position="270"/>
    </location>
</feature>
<feature type="repeat" description="WD" evidence="6">
    <location>
        <begin position="375"/>
        <end position="409"/>
    </location>
</feature>
<evidence type="ECO:0000256" key="5">
    <source>
        <dbReference type="ARBA" id="ARBA00040876"/>
    </source>
</evidence>
<dbReference type="EMBL" id="CAJNOW010000016">
    <property type="protein sequence ID" value="CAF1207666.1"/>
    <property type="molecule type" value="Genomic_DNA"/>
</dbReference>
<feature type="compositionally biased region" description="Acidic residues" evidence="7">
    <location>
        <begin position="20"/>
        <end position="30"/>
    </location>
</feature>
<dbReference type="InterPro" id="IPR020472">
    <property type="entry name" value="WD40_PAC1"/>
</dbReference>
<evidence type="ECO:0000313" key="9">
    <source>
        <dbReference type="EMBL" id="CAF1207666.1"/>
    </source>
</evidence>
<proteinExistence type="predicted"/>
<keyword evidence="3" id="KW-0677">Repeat</keyword>
<dbReference type="Pfam" id="PF00400">
    <property type="entry name" value="WD40"/>
    <property type="match status" value="4"/>
</dbReference>
<keyword evidence="2 6" id="KW-0853">WD repeat</keyword>
<feature type="region of interest" description="Disordered" evidence="7">
    <location>
        <begin position="1"/>
        <end position="31"/>
    </location>
</feature>
<evidence type="ECO:0000313" key="10">
    <source>
        <dbReference type="EMBL" id="CAF2058690.1"/>
    </source>
</evidence>
<reference evidence="9" key="1">
    <citation type="submission" date="2021-02" db="EMBL/GenBank/DDBJ databases">
        <authorList>
            <person name="Nowell W R."/>
        </authorList>
    </citation>
    <scope>NUCLEOTIDE SEQUENCE</scope>
</reference>
<dbReference type="Proteomes" id="UP000663824">
    <property type="component" value="Unassembled WGS sequence"/>
</dbReference>
<evidence type="ECO:0000256" key="1">
    <source>
        <dbReference type="ARBA" id="ARBA00004123"/>
    </source>
</evidence>
<dbReference type="PROSITE" id="PS00678">
    <property type="entry name" value="WD_REPEATS_1"/>
    <property type="match status" value="1"/>
</dbReference>
<dbReference type="GO" id="GO:0005730">
    <property type="term" value="C:nucleolus"/>
    <property type="evidence" value="ECO:0007669"/>
    <property type="project" value="TreeGrafter"/>
</dbReference>
<keyword evidence="4" id="KW-0539">Nucleus</keyword>
<dbReference type="PRINTS" id="PR00320">
    <property type="entry name" value="GPROTEINBRPT"/>
</dbReference>
<evidence type="ECO:0000256" key="2">
    <source>
        <dbReference type="ARBA" id="ARBA00022574"/>
    </source>
</evidence>
<dbReference type="Pfam" id="PF12265">
    <property type="entry name" value="CAF1C_H4-bd"/>
    <property type="match status" value="1"/>
</dbReference>
<sequence length="475" mass="53731">MVKTKGKNKKKKAQKKVNEDNEYEDMESEDLAAAGGEKIAGKQVYLPGDPLNEDEELVREESAYEMFHEAQTGKYVYDKYRKEFINEFFYFCLGDPCLSFDILTDSLGMDRSQYPHTVYIVCGTQAEKSDRNSVMVVKLSNLTKTLKENAAESESDDDDEEEEDTKPEFESVSLRHIGGVNRIRSTVINDRKIAATWSDAGKVHIWDLSRLIHAVNDSSVMAAYVRNQESPRPLYTFSGHTNEGFAMDWSPTISGMLATGDCSKNIHVWKPNETEWHVDQRPFTGHTSSVEDIQWSPNEQSVFTSCSVDRSIRIWDIRAMPSKACMLTEADAHSSDVNVISWNKHEPFIVSGGDDGFIKVWDLRQFSKSTPVASFKHHRSSITSVQWHHTDSSVFAAAGSDNQITLWDLAVEKDDEEKKEQAASNNNQVENIPDQLLFIHMGQTDIKEVHWHRQIPGVLVSTALSGFNIFKTISA</sequence>
<feature type="repeat" description="WD" evidence="6">
    <location>
        <begin position="330"/>
        <end position="364"/>
    </location>
</feature>
<comment type="subcellular location">
    <subcellularLocation>
        <location evidence="1">Nucleus</location>
    </subcellularLocation>
</comment>
<feature type="domain" description="Histone-binding protein RBBP4-like N-terminal" evidence="8">
    <location>
        <begin position="93"/>
        <end position="142"/>
    </location>
</feature>
<dbReference type="InterPro" id="IPR019775">
    <property type="entry name" value="WD40_repeat_CS"/>
</dbReference>
<name>A0A814WWC6_9BILA</name>
<dbReference type="InterPro" id="IPR015943">
    <property type="entry name" value="WD40/YVTN_repeat-like_dom_sf"/>
</dbReference>
<dbReference type="AlphaFoldDB" id="A0A814WWC6"/>